<dbReference type="Gene3D" id="3.80.10.10">
    <property type="entry name" value="Ribonuclease Inhibitor"/>
    <property type="match status" value="1"/>
</dbReference>
<feature type="compositionally biased region" description="Basic and acidic residues" evidence="1">
    <location>
        <begin position="1396"/>
        <end position="1405"/>
    </location>
</feature>
<keyword evidence="2" id="KW-0282">Flagellum</keyword>
<feature type="region of interest" description="Disordered" evidence="1">
    <location>
        <begin position="1317"/>
        <end position="1416"/>
    </location>
</feature>
<feature type="region of interest" description="Disordered" evidence="1">
    <location>
        <begin position="1540"/>
        <end position="1589"/>
    </location>
</feature>
<evidence type="ECO:0000256" key="1">
    <source>
        <dbReference type="SAM" id="MobiDB-lite"/>
    </source>
</evidence>
<feature type="region of interest" description="Disordered" evidence="1">
    <location>
        <begin position="1442"/>
        <end position="1474"/>
    </location>
</feature>
<dbReference type="InterPro" id="IPR001611">
    <property type="entry name" value="Leu-rich_rpt"/>
</dbReference>
<organism evidence="2">
    <name type="scientific">Trypanosoma brucei equiperdum</name>
    <dbReference type="NCBI Taxonomy" id="630700"/>
    <lineage>
        <taxon>Eukaryota</taxon>
        <taxon>Discoba</taxon>
        <taxon>Euglenozoa</taxon>
        <taxon>Kinetoplastea</taxon>
        <taxon>Metakinetoplastina</taxon>
        <taxon>Trypanosomatida</taxon>
        <taxon>Trypanosomatidae</taxon>
        <taxon>Trypanosoma</taxon>
    </lineage>
</organism>
<comment type="caution">
    <text evidence="2">The sequence shown here is derived from an EMBL/GenBank/DDBJ whole genome shotgun (WGS) entry which is preliminary data.</text>
</comment>
<proteinExistence type="predicted"/>
<feature type="region of interest" description="Disordered" evidence="1">
    <location>
        <begin position="559"/>
        <end position="609"/>
    </location>
</feature>
<feature type="compositionally biased region" description="Polar residues" evidence="1">
    <location>
        <begin position="1323"/>
        <end position="1334"/>
    </location>
</feature>
<keyword evidence="2" id="KW-0969">Cilium</keyword>
<dbReference type="Proteomes" id="UP000266743">
    <property type="component" value="Chromosome 8"/>
</dbReference>
<keyword evidence="2" id="KW-0966">Cell projection</keyword>
<protein>
    <submittedName>
        <fullName evidence="2">Flagellar Member 4</fullName>
    </submittedName>
</protein>
<evidence type="ECO:0000313" key="2">
    <source>
        <dbReference type="EMBL" id="RHW71003.1"/>
    </source>
</evidence>
<name>A0A3L6L333_9TRYP</name>
<dbReference type="InterPro" id="IPR032675">
    <property type="entry name" value="LRR_dom_sf"/>
</dbReference>
<feature type="compositionally biased region" description="Basic and acidic residues" evidence="1">
    <location>
        <begin position="1220"/>
        <end position="1251"/>
    </location>
</feature>
<dbReference type="SUPFAM" id="SSF52047">
    <property type="entry name" value="RNI-like"/>
    <property type="match status" value="1"/>
</dbReference>
<feature type="compositionally biased region" description="Polar residues" evidence="1">
    <location>
        <begin position="1446"/>
        <end position="1459"/>
    </location>
</feature>
<feature type="region of interest" description="Disordered" evidence="1">
    <location>
        <begin position="1005"/>
        <end position="1068"/>
    </location>
</feature>
<feature type="compositionally biased region" description="Polar residues" evidence="1">
    <location>
        <begin position="1195"/>
        <end position="1206"/>
    </location>
</feature>
<accession>A0A3L6L333</accession>
<feature type="compositionally biased region" description="Polar residues" evidence="1">
    <location>
        <begin position="1033"/>
        <end position="1042"/>
    </location>
</feature>
<feature type="compositionally biased region" description="Polar residues" evidence="1">
    <location>
        <begin position="1158"/>
        <end position="1173"/>
    </location>
</feature>
<feature type="compositionally biased region" description="Basic and acidic residues" evidence="1">
    <location>
        <begin position="1005"/>
        <end position="1016"/>
    </location>
</feature>
<feature type="region of interest" description="Disordered" evidence="1">
    <location>
        <begin position="1152"/>
        <end position="1173"/>
    </location>
</feature>
<sequence>MNPIYTLVELRGWSDIHEVRQRCSRRDVAQPLLGLQLSDAEMLKWVESKERQIYSALARRFLHLIRENPSTTELVEISGEFTQVVMDSVIDPLAKICKLLPARGEPLQGNDSKFCVSSMNKMSSPSLSEGGSPLVVKRVGIKGGIKFYSGVTRWEWMDLFSNKESAVGKGCVLKTLLGETPSFEQWNASTLAALRRVGDVVSEVQKDLMSALNRLAAGRFGRVIDEVSGKGCNSLWTELVFMVEDAFDDVVTDAVELILWSIHQCFLEGGVFAGHPMFSLKAFWQYSSCSAALSPAPSEVHERLMNRVKKELIWNIVPEFDLNQMIKRQVSGGPRLRRAALRNRLLEEGKMKRRWDAIHFAASQRCDELQESLQALTESYSFYFSSENEFPQMNYQRLWEVREGLRSSLTHPLLPVGSGVFVVHRDSLHQVAADKLEVAFKKVVDESKCADALSRETITAARMKALAAESDLEFYSNSLRARMDAFSRRRKVQGKYDRGLDPFAHVTRLINEQRNDEDRLRGQFTILVKKNPIQVDSAVAAPTDTATDNGLASFSVTDAASTASSANTERKRSLPKHVSYRDARTLKPPVSLNDANNVDSGGSGALPPAKPSAVYAAGIQRPQSNEHVAKVGGKNCRFKPGQGILESSKESASFQRADQRTVKAPNANDTIVTPLELIKEEHHTAIGDAGHDVELLEPTDSAAAPVCPFPSHEEKEAPRPISEFFPLFPKQCPPVSQQDADVDAAEAPLQSQRREDHVISSPEVAQPIIQHTCPDGAEECSAASEKSPLAVKGAVASAPQEGCDAPEVAASALKDEERKEYLRKLELLHFNVGAVEASEGRVRAIKKLLPFLPDMPCEGVFIEDINLSDSRIETSMNRLRAVRGSATVLRNYRDIALVEDSVSAIIESVAEELATLTLRMLLRFPFLEGRICGVLLGNLQVLEVDDEFQSLITLYRSSQKGQGPTESIEHCLRVRARALANECPYVVTPDRYEGHMITLQKDAADAVTGERPHNDSLQETTRQGSAEGALKRQQGSRASVSTAEVPKLTQRTISPEVPVPSPPSLPVEKTAETAPSVRFVRNIHVHEQPPLRCEDEVPLATNSNSRSHKAVPSVTSVVQTRRVLSPGNPQSSVGEQSCKTDQSVMKSNVSVEGDANTRKNSAQTRAAVPSTSSMRENRVLTNAQSHGWSVHSMGSAKSDNLNSTALSKERHTPDAQLLAVRKECTVPTRDSRGSGPPREKGECKDSGESESTKTSFFDTIEKGLMDERMHLQELETILRQVVKGCEAVPNIAKPKSPGLRAAKSTSVLPCVSAAPGVVECGPESSNTSPLTEKTSASSQSKWASPSPALLGKVKTVPRPPSTGRFVSRAPVSSPRPGLEPDGSMTSNPPQGTTATRGEREQDARMTGRRAGSDPTWCNVRDTSNACGDEFEKHKQRGDAFEAAGDTNHTLSGDSNQTQPWPRRRPVPDSNGSCFKSITDAVVKSSWGTLGSEMEPESDKAKLPSVSNTAQRGKLNGLFHKSQTSQINKMPWGRFTISHNPPSNVSLPNAFSSSYSADSSRMDHGNSPPFPQLSPTAKSDSPPCRTHENEVDGQLMNSVGLRQQYVIFCRRACVKPNSMLMRLFPDKPGAFVSRIDTSVNYVGPKGFLPIMQVLRLNGGLEYLNLSHNNLENDEVVELVQVLLTECGASLCFLDLSNNPISLVGGAALLRLTQMRPLLLTVHVKGTLIPQQLCRSIQEACEANAAAGA</sequence>
<feature type="compositionally biased region" description="Low complexity" evidence="1">
    <location>
        <begin position="1335"/>
        <end position="1348"/>
    </location>
</feature>
<dbReference type="PROSITE" id="PS51450">
    <property type="entry name" value="LRR"/>
    <property type="match status" value="2"/>
</dbReference>
<feature type="region of interest" description="Disordered" evidence="1">
    <location>
        <begin position="1185"/>
        <end position="1256"/>
    </location>
</feature>
<feature type="compositionally biased region" description="Polar residues" evidence="1">
    <location>
        <begin position="1383"/>
        <end position="1395"/>
    </location>
</feature>
<dbReference type="EMBL" id="QSBY01000008">
    <property type="protein sequence ID" value="RHW71003.1"/>
    <property type="molecule type" value="Genomic_DNA"/>
</dbReference>
<feature type="compositionally biased region" description="Polar residues" evidence="1">
    <location>
        <begin position="1540"/>
        <end position="1550"/>
    </location>
</feature>
<gene>
    <name evidence="2" type="primary">FLAM4</name>
    <name evidence="2" type="ORF">DPX39_080054200</name>
</gene>
<reference evidence="2" key="1">
    <citation type="submission" date="2018-09" db="EMBL/GenBank/DDBJ databases">
        <title>whole genome sequence of T. equiperdum IVM-t1 strain.</title>
        <authorList>
            <person name="Suganuma K."/>
        </authorList>
    </citation>
    <scope>NUCLEOTIDE SEQUENCE [LARGE SCALE GENOMIC DNA]</scope>
    <source>
        <strain evidence="2">IVM-t1</strain>
    </source>
</reference>